<accession>A0ACD4NHZ9</accession>
<protein>
    <submittedName>
        <fullName evidence="1">Uncharacterized protein</fullName>
    </submittedName>
</protein>
<name>A0ACD4NHZ9_9HYPH</name>
<evidence type="ECO:0000313" key="2">
    <source>
        <dbReference type="Proteomes" id="UP001163223"/>
    </source>
</evidence>
<dbReference type="Proteomes" id="UP001163223">
    <property type="component" value="Chromosome"/>
</dbReference>
<sequence>MSADPLPEHALAKVRARIAAAPQKPRRGQRAKPAPSAPPSRASLVTDFLEICRLDPLVESVRPAEPAFFGDVEHVADFEVVREGEPMLVEVVTDADLPRHPYRAVLLGEPLYAEDGRRFLIETAATLQAEPRHTTVKLVMQCRVPVSAGDRVRILHHLDETGTSTLVECASVVQNSRDGVAAVLALAVEGFVSVEVDGPILPETRVRRRRSALLD</sequence>
<gene>
    <name evidence="1" type="ORF">OXU80_16130</name>
</gene>
<reference evidence="1" key="1">
    <citation type="submission" date="2022-11" db="EMBL/GenBank/DDBJ databases">
        <title>beta-Carotene-producing bacterium, Jeongeuplla avenae sp. nov., alleviates the salt stress of Arabidopsis seedlings.</title>
        <authorList>
            <person name="Jiang L."/>
            <person name="Lee J."/>
        </authorList>
    </citation>
    <scope>NUCLEOTIDE SEQUENCE</scope>
    <source>
        <strain evidence="1">DY_R2A_6</strain>
    </source>
</reference>
<keyword evidence="2" id="KW-1185">Reference proteome</keyword>
<dbReference type="EMBL" id="CP113520">
    <property type="protein sequence ID" value="WAJ26420.1"/>
    <property type="molecule type" value="Genomic_DNA"/>
</dbReference>
<proteinExistence type="predicted"/>
<organism evidence="1 2">
    <name type="scientific">Antarcticirhabdus aurantiaca</name>
    <dbReference type="NCBI Taxonomy" id="2606717"/>
    <lineage>
        <taxon>Bacteria</taxon>
        <taxon>Pseudomonadati</taxon>
        <taxon>Pseudomonadota</taxon>
        <taxon>Alphaproteobacteria</taxon>
        <taxon>Hyphomicrobiales</taxon>
        <taxon>Aurantimonadaceae</taxon>
        <taxon>Antarcticirhabdus</taxon>
    </lineage>
</organism>
<evidence type="ECO:0000313" key="1">
    <source>
        <dbReference type="EMBL" id="WAJ26420.1"/>
    </source>
</evidence>